<dbReference type="Proteomes" id="UP000075885">
    <property type="component" value="Unassembled WGS sequence"/>
</dbReference>
<dbReference type="GO" id="GO:0032934">
    <property type="term" value="F:sterol binding"/>
    <property type="evidence" value="ECO:0007669"/>
    <property type="project" value="InterPro"/>
</dbReference>
<dbReference type="InterPro" id="IPR039670">
    <property type="entry name" value="NPC2-like"/>
</dbReference>
<comment type="similarity">
    <text evidence="2">Belongs to the NPC2 family.</text>
</comment>
<dbReference type="FunFam" id="2.60.40.770:FF:000001">
    <property type="entry name" value="NPC intracellular cholesterol transporter 2"/>
    <property type="match status" value="2"/>
</dbReference>
<dbReference type="AlphaFoldDB" id="A0A182P285"/>
<reference evidence="9" key="1">
    <citation type="submission" date="2013-03" db="EMBL/GenBank/DDBJ databases">
        <title>The Genome Sequence of Anopheles epiroticus epiroticus2.</title>
        <authorList>
            <consortium name="The Broad Institute Genomics Platform"/>
            <person name="Neafsey D.E."/>
            <person name="Howell P."/>
            <person name="Walker B."/>
            <person name="Young S.K."/>
            <person name="Zeng Q."/>
            <person name="Gargeya S."/>
            <person name="Fitzgerald M."/>
            <person name="Haas B."/>
            <person name="Abouelleil A."/>
            <person name="Allen A.W."/>
            <person name="Alvarado L."/>
            <person name="Arachchi H.M."/>
            <person name="Berlin A.M."/>
            <person name="Chapman S.B."/>
            <person name="Gainer-Dewar J."/>
            <person name="Goldberg J."/>
            <person name="Griggs A."/>
            <person name="Gujja S."/>
            <person name="Hansen M."/>
            <person name="Howarth C."/>
            <person name="Imamovic A."/>
            <person name="Ireland A."/>
            <person name="Larimer J."/>
            <person name="McCowan C."/>
            <person name="Murphy C."/>
            <person name="Pearson M."/>
            <person name="Poon T.W."/>
            <person name="Priest M."/>
            <person name="Roberts A."/>
            <person name="Saif S."/>
            <person name="Shea T."/>
            <person name="Sisk P."/>
            <person name="Sykes S."/>
            <person name="Wortman J."/>
            <person name="Nusbaum C."/>
            <person name="Birren B."/>
        </authorList>
    </citation>
    <scope>NUCLEOTIDE SEQUENCE [LARGE SCALE GENOMIC DNA]</scope>
    <source>
        <strain evidence="9">Epiroticus2</strain>
    </source>
</reference>
<evidence type="ECO:0000256" key="6">
    <source>
        <dbReference type="SAM" id="SignalP"/>
    </source>
</evidence>
<dbReference type="PANTHER" id="PTHR11306:SF36">
    <property type="entry name" value="NIEMANN-PICK TYPE C-2C-RELATED"/>
    <property type="match status" value="1"/>
</dbReference>
<keyword evidence="4 6" id="KW-0732">Signal</keyword>
<comment type="subcellular location">
    <subcellularLocation>
        <location evidence="1">Secreted</location>
    </subcellularLocation>
</comment>
<dbReference type="Gene3D" id="2.60.40.770">
    <property type="match status" value="2"/>
</dbReference>
<proteinExistence type="inferred from homology"/>
<dbReference type="InterPro" id="IPR003172">
    <property type="entry name" value="ML_dom"/>
</dbReference>
<evidence type="ECO:0000256" key="5">
    <source>
        <dbReference type="ARBA" id="ARBA00023157"/>
    </source>
</evidence>
<keyword evidence="5" id="KW-1015">Disulfide bond</keyword>
<keyword evidence="9" id="KW-1185">Reference proteome</keyword>
<dbReference type="SMART" id="SM00737">
    <property type="entry name" value="ML"/>
    <property type="match status" value="1"/>
</dbReference>
<evidence type="ECO:0000259" key="7">
    <source>
        <dbReference type="SMART" id="SM00737"/>
    </source>
</evidence>
<feature type="domain" description="MD-2-related lipid-recognition" evidence="7">
    <location>
        <begin position="20"/>
        <end position="144"/>
    </location>
</feature>
<name>A0A182P285_9DIPT</name>
<dbReference type="GO" id="GO:0005576">
    <property type="term" value="C:extracellular region"/>
    <property type="evidence" value="ECO:0007669"/>
    <property type="project" value="UniProtKB-SubCell"/>
</dbReference>
<evidence type="ECO:0000256" key="2">
    <source>
        <dbReference type="ARBA" id="ARBA00006370"/>
    </source>
</evidence>
<feature type="signal peptide" evidence="6">
    <location>
        <begin position="1"/>
        <end position="17"/>
    </location>
</feature>
<keyword evidence="3" id="KW-0964">Secreted</keyword>
<evidence type="ECO:0000256" key="1">
    <source>
        <dbReference type="ARBA" id="ARBA00004613"/>
    </source>
</evidence>
<dbReference type="EnsemblMetazoa" id="AEPI001019-RA">
    <property type="protein sequence ID" value="AEPI001019-PA"/>
    <property type="gene ID" value="AEPI001019"/>
</dbReference>
<reference evidence="8" key="2">
    <citation type="submission" date="2020-05" db="UniProtKB">
        <authorList>
            <consortium name="EnsemblMetazoa"/>
        </authorList>
    </citation>
    <scope>IDENTIFICATION</scope>
    <source>
        <strain evidence="8">Epiroticus2</strain>
    </source>
</reference>
<dbReference type="InterPro" id="IPR014756">
    <property type="entry name" value="Ig_E-set"/>
</dbReference>
<dbReference type="SUPFAM" id="SSF81296">
    <property type="entry name" value="E set domains"/>
    <property type="match status" value="2"/>
</dbReference>
<protein>
    <recommendedName>
        <fullName evidence="7">MD-2-related lipid-recognition domain-containing protein</fullName>
    </recommendedName>
</protein>
<dbReference type="STRING" id="199890.A0A182P285"/>
<organism evidence="8 9">
    <name type="scientific">Anopheles epiroticus</name>
    <dbReference type="NCBI Taxonomy" id="199890"/>
    <lineage>
        <taxon>Eukaryota</taxon>
        <taxon>Metazoa</taxon>
        <taxon>Ecdysozoa</taxon>
        <taxon>Arthropoda</taxon>
        <taxon>Hexapoda</taxon>
        <taxon>Insecta</taxon>
        <taxon>Pterygota</taxon>
        <taxon>Neoptera</taxon>
        <taxon>Endopterygota</taxon>
        <taxon>Diptera</taxon>
        <taxon>Nematocera</taxon>
        <taxon>Culicoidea</taxon>
        <taxon>Culicidae</taxon>
        <taxon>Anophelinae</taxon>
        <taxon>Anopheles</taxon>
    </lineage>
</organism>
<evidence type="ECO:0000256" key="4">
    <source>
        <dbReference type="ARBA" id="ARBA00022729"/>
    </source>
</evidence>
<evidence type="ECO:0000313" key="9">
    <source>
        <dbReference type="Proteomes" id="UP000075885"/>
    </source>
</evidence>
<accession>A0A182P285</accession>
<dbReference type="PANTHER" id="PTHR11306">
    <property type="entry name" value="NIEMANN PICK TYPE C2 PROTEIN NPC2-RELATED"/>
    <property type="match status" value="1"/>
</dbReference>
<evidence type="ECO:0000313" key="8">
    <source>
        <dbReference type="EnsemblMetazoa" id="AEPI001019-PA"/>
    </source>
</evidence>
<dbReference type="VEuPathDB" id="VectorBase:AEPI001019"/>
<dbReference type="GO" id="GO:0032367">
    <property type="term" value="P:intracellular cholesterol transport"/>
    <property type="evidence" value="ECO:0007669"/>
    <property type="project" value="InterPro"/>
</dbReference>
<sequence length="244" mass="25679">MFRALFLIALVPALVYGNVSRACTNGRPQPTNVIIEGCTAPPCDLVRGQDVVAFIDFTTDRAVTSMTTVATATALGVTTNYPLGPNAVTCNFLQGSSCPLSANEDVTYRLTMPILAIYPLVSLSIEIDIVGQDNISVACFVVDAQVVTATKLDRAVTSMTTVATATALGVTTNYPLGPNAVTCNFLQGSSCPLSANEDVTYRLTMPILAIYPLVSLSIEIDIVGQDNISVACFVVDAQVVTATK</sequence>
<feature type="chain" id="PRO_5008130862" description="MD-2-related lipid-recognition domain-containing protein" evidence="6">
    <location>
        <begin position="18"/>
        <end position="244"/>
    </location>
</feature>
<dbReference type="Pfam" id="PF02221">
    <property type="entry name" value="E1_DerP2_DerF2"/>
    <property type="match status" value="2"/>
</dbReference>
<dbReference type="CDD" id="cd00916">
    <property type="entry name" value="Npc2_like"/>
    <property type="match status" value="1"/>
</dbReference>
<evidence type="ECO:0000256" key="3">
    <source>
        <dbReference type="ARBA" id="ARBA00022525"/>
    </source>
</evidence>
<dbReference type="InterPro" id="IPR033916">
    <property type="entry name" value="ML_Npc2-like"/>
</dbReference>